<feature type="compositionally biased region" description="Basic and acidic residues" evidence="3">
    <location>
        <begin position="462"/>
        <end position="479"/>
    </location>
</feature>
<organism evidence="4 5">
    <name type="scientific">Stachybotrys chartarum (strain CBS 109288 / IBT 7711)</name>
    <name type="common">Toxic black mold</name>
    <name type="synonym">Stilbospora chartarum</name>
    <dbReference type="NCBI Taxonomy" id="1280523"/>
    <lineage>
        <taxon>Eukaryota</taxon>
        <taxon>Fungi</taxon>
        <taxon>Dikarya</taxon>
        <taxon>Ascomycota</taxon>
        <taxon>Pezizomycotina</taxon>
        <taxon>Sordariomycetes</taxon>
        <taxon>Hypocreomycetidae</taxon>
        <taxon>Hypocreales</taxon>
        <taxon>Stachybotryaceae</taxon>
        <taxon>Stachybotrys</taxon>
    </lineage>
</organism>
<reference evidence="4 5" key="1">
    <citation type="journal article" date="2014" name="BMC Genomics">
        <title>Comparative genome sequencing reveals chemotype-specific gene clusters in the toxigenic black mold Stachybotrys.</title>
        <authorList>
            <person name="Semeiks J."/>
            <person name="Borek D."/>
            <person name="Otwinowski Z."/>
            <person name="Grishin N.V."/>
        </authorList>
    </citation>
    <scope>NUCLEOTIDE SEQUENCE [LARGE SCALE GENOMIC DNA]</scope>
    <source>
        <strain evidence="5">CBS 109288 / IBT 7711</strain>
    </source>
</reference>
<keyword evidence="1" id="KW-0677">Repeat</keyword>
<dbReference type="SUPFAM" id="SSF47874">
    <property type="entry name" value="Annexin"/>
    <property type="match status" value="1"/>
</dbReference>
<feature type="region of interest" description="Disordered" evidence="3">
    <location>
        <begin position="36"/>
        <end position="56"/>
    </location>
</feature>
<keyword evidence="5" id="KW-1185">Reference proteome</keyword>
<name>A0A084ATX7_STACB</name>
<dbReference type="Proteomes" id="UP000028045">
    <property type="component" value="Unassembled WGS sequence"/>
</dbReference>
<dbReference type="OrthoDB" id="2134400at2759"/>
<dbReference type="GO" id="GO:0005634">
    <property type="term" value="C:nucleus"/>
    <property type="evidence" value="ECO:0007669"/>
    <property type="project" value="TreeGrafter"/>
</dbReference>
<keyword evidence="2" id="KW-0041">Annexin</keyword>
<dbReference type="PANTHER" id="PTHR10502">
    <property type="entry name" value="ANNEXIN"/>
    <property type="match status" value="1"/>
</dbReference>
<evidence type="ECO:0000313" key="4">
    <source>
        <dbReference type="EMBL" id="KEY68756.1"/>
    </source>
</evidence>
<gene>
    <name evidence="4" type="ORF">S7711_00627</name>
</gene>
<evidence type="ECO:0000256" key="1">
    <source>
        <dbReference type="ARBA" id="ARBA00022737"/>
    </source>
</evidence>
<accession>A0A084ATX7</accession>
<dbReference type="HOGENOM" id="CLU_012466_1_0_1"/>
<evidence type="ECO:0000256" key="2">
    <source>
        <dbReference type="ARBA" id="ARBA00023216"/>
    </source>
</evidence>
<dbReference type="Gene3D" id="1.10.220.10">
    <property type="entry name" value="Annexin"/>
    <property type="match status" value="4"/>
</dbReference>
<dbReference type="PROSITE" id="PS51897">
    <property type="entry name" value="ANNEXIN_2"/>
    <property type="match status" value="1"/>
</dbReference>
<dbReference type="GO" id="GO:0005886">
    <property type="term" value="C:plasma membrane"/>
    <property type="evidence" value="ECO:0007669"/>
    <property type="project" value="TreeGrafter"/>
</dbReference>
<dbReference type="GO" id="GO:0005509">
    <property type="term" value="F:calcium ion binding"/>
    <property type="evidence" value="ECO:0007669"/>
    <property type="project" value="InterPro"/>
</dbReference>
<dbReference type="EMBL" id="KL648566">
    <property type="protein sequence ID" value="KEY68756.1"/>
    <property type="molecule type" value="Genomic_DNA"/>
</dbReference>
<feature type="region of interest" description="Disordered" evidence="3">
    <location>
        <begin position="132"/>
        <end position="493"/>
    </location>
</feature>
<feature type="compositionally biased region" description="Basic residues" evidence="3">
    <location>
        <begin position="152"/>
        <end position="161"/>
    </location>
</feature>
<dbReference type="InterPro" id="IPR037104">
    <property type="entry name" value="Annexin_sf"/>
</dbReference>
<dbReference type="PANTHER" id="PTHR10502:SF107">
    <property type="entry name" value="ANNEXIN ANXC4 (AFU_ORTHOLOGUE AFUA_3G07020)"/>
    <property type="match status" value="1"/>
</dbReference>
<evidence type="ECO:0008006" key="6">
    <source>
        <dbReference type="Google" id="ProtNLM"/>
    </source>
</evidence>
<evidence type="ECO:0000313" key="5">
    <source>
        <dbReference type="Proteomes" id="UP000028045"/>
    </source>
</evidence>
<dbReference type="GO" id="GO:0005544">
    <property type="term" value="F:calcium-dependent phospholipid binding"/>
    <property type="evidence" value="ECO:0007669"/>
    <property type="project" value="InterPro"/>
</dbReference>
<dbReference type="GO" id="GO:0005737">
    <property type="term" value="C:cytoplasm"/>
    <property type="evidence" value="ECO:0007669"/>
    <property type="project" value="TreeGrafter"/>
</dbReference>
<dbReference type="GO" id="GO:0012506">
    <property type="term" value="C:vesicle membrane"/>
    <property type="evidence" value="ECO:0007669"/>
    <property type="project" value="TreeGrafter"/>
</dbReference>
<feature type="compositionally biased region" description="Basic and acidic residues" evidence="3">
    <location>
        <begin position="306"/>
        <end position="360"/>
    </location>
</feature>
<evidence type="ECO:0000256" key="3">
    <source>
        <dbReference type="SAM" id="MobiDB-lite"/>
    </source>
</evidence>
<protein>
    <recommendedName>
        <fullName evidence="6">Annexin</fullName>
    </recommendedName>
</protein>
<dbReference type="InterPro" id="IPR018502">
    <property type="entry name" value="Annexin_repeat"/>
</dbReference>
<dbReference type="GO" id="GO:0001786">
    <property type="term" value="F:phosphatidylserine binding"/>
    <property type="evidence" value="ECO:0007669"/>
    <property type="project" value="TreeGrafter"/>
</dbReference>
<feature type="compositionally biased region" description="Basic and acidic residues" evidence="3">
    <location>
        <begin position="392"/>
        <end position="427"/>
    </location>
</feature>
<feature type="compositionally biased region" description="Basic and acidic residues" evidence="3">
    <location>
        <begin position="439"/>
        <end position="450"/>
    </location>
</feature>
<feature type="compositionally biased region" description="Basic and acidic residues" evidence="3">
    <location>
        <begin position="265"/>
        <end position="291"/>
    </location>
</feature>
<sequence length="908" mass="102700">MRLPAAQAEAGSAGRQAGSQAWMFAQVKDARGFKQLSSGTRYPSPPPPPGLGTAELLSAPRYPTSAPIRPALCCLGARADCFLSPRLSVISASPPFPALRHQLLVAIDQDLPLESGCSRGLLQRLGYSTLEGSQSAPQHHSMSLNVDDGRRGGRSRSRSRDRRPVDEPPPEPTTYADLQQPTFAYPDDDLDGRYRSSRRAPPSQGGGLPYPADAGFDSMLPGNQGLYSYDDDRRPIYRTASPAADSPYRTSRDKVESKLPGSFPADDRYGDPRDSKYDLKDSQGLDHDKLKFLPQKYSRGYDDDDDKVKRDKYGRRYEDDDADGKDKDKRRSRTYEDEDYGKYSDREKEKRRERQRKKEALEDDLAYGRPPGPRPDSPPTTYGSYIPTSQTGDKRSSRYDDPSDRRRPASPGVDEHGRPLSYRDDPRSSGANVLTVEPNGRDRDRRRDKSPGPSQLGVEPTGRVRDRSRDRRDGGRDRSPLPPTARMSNLSVDTGRPAALTLAAAPGSPFLESYRGTYQESSPMPSPLLLASGYPDEYGMLEPLSPLTSDAEGDGKRRSRRARFHDPEDIATRLARALKGDKSPDVEPLIEILPSLTHEQVMELRAEYKRLVKTGSERKGVNIAKHIRSRLKDEDPNLMKACYSVALGKWESEAYWANFWYQGDKTRRELLIESLMGRTNDEIHEIKDSFTDKKYDNSLTKCMRTELKEDKFKKAVMTVLEERRMEEYDSTGRRLPLDYELIDRDVADLRKVIKSDKGGESLMISIIVSRSDSHLRAVLKEYEKHYRSNFARDSLKRSGNLVGELLAHILNGVINRPVRDALLLHHALTASRKDDLRRELLTSRLVRFHWDPMHMHAVKKAYRERYGHDLQDAVRDATSGAWGLFCSELCIARMPNDVRRVERVDARR</sequence>
<proteinExistence type="predicted"/>
<dbReference type="AlphaFoldDB" id="A0A084ATX7"/>
<feature type="compositionally biased region" description="Polar residues" evidence="3">
    <location>
        <begin position="132"/>
        <end position="144"/>
    </location>
</feature>
<feature type="compositionally biased region" description="Polar residues" evidence="3">
    <location>
        <begin position="380"/>
        <end position="391"/>
    </location>
</feature>